<gene>
    <name evidence="6" type="ORF">AKJ17_08490</name>
</gene>
<sequence length="294" mass="32022">MSLETSGGLHPALRLGAALPSVECSTEHSYLYVSMSDLIMEHIFYHPGFESVSQNLKDVELASIHAILGEVSTEDHFVSTLTQTILQAVKPEHKVVRLSLSNADSYAFSSLLGGSVETSEVNPALGLRGVSRYASESFGSAFTLECKVVKALQGQGVDVQVVVPFVRTLSDAAKVIDLLAEQGLPRGLNGFKVLYTVDVPSSALLAEKLLHYFDGIVINLENLAQFTLGIDRFNEKLEYLYDPENETVLELITMSFKAALAVNKPAILTSSNLSHYPKIQEYLVENSLEAVVTV</sequence>
<accession>A0A0M0HP11</accession>
<dbReference type="SUPFAM" id="SSF51621">
    <property type="entry name" value="Phosphoenolpyruvate/pyruvate domain"/>
    <property type="match status" value="1"/>
</dbReference>
<dbReference type="PANTHER" id="PTHR43030:SF1">
    <property type="entry name" value="PHOSPHOENOLPYRUVATE SYNTHASE"/>
    <property type="match status" value="1"/>
</dbReference>
<protein>
    <submittedName>
        <fullName evidence="6">Phosphoenolpyruvate synthase</fullName>
    </submittedName>
</protein>
<evidence type="ECO:0000313" key="7">
    <source>
        <dbReference type="Proteomes" id="UP000037515"/>
    </source>
</evidence>
<organism evidence="6 7">
    <name type="scientific">Vibrio nereis</name>
    <dbReference type="NCBI Taxonomy" id="693"/>
    <lineage>
        <taxon>Bacteria</taxon>
        <taxon>Pseudomonadati</taxon>
        <taxon>Pseudomonadota</taxon>
        <taxon>Gammaproteobacteria</taxon>
        <taxon>Vibrionales</taxon>
        <taxon>Vibrionaceae</taxon>
        <taxon>Vibrio</taxon>
    </lineage>
</organism>
<evidence type="ECO:0000259" key="5">
    <source>
        <dbReference type="Pfam" id="PF02896"/>
    </source>
</evidence>
<evidence type="ECO:0000256" key="1">
    <source>
        <dbReference type="ARBA" id="ARBA00007837"/>
    </source>
</evidence>
<keyword evidence="2" id="KW-0479">Metal-binding</keyword>
<dbReference type="InterPro" id="IPR040442">
    <property type="entry name" value="Pyrv_kinase-like_dom_sf"/>
</dbReference>
<feature type="domain" description="PEP-utilising enzyme C-terminal" evidence="5">
    <location>
        <begin position="83"/>
        <end position="265"/>
    </location>
</feature>
<dbReference type="InterPro" id="IPR015813">
    <property type="entry name" value="Pyrv/PenolPyrv_kinase-like_dom"/>
</dbReference>
<dbReference type="InterPro" id="IPR006319">
    <property type="entry name" value="PEP_synth"/>
</dbReference>
<comment type="caution">
    <text evidence="6">The sequence shown here is derived from an EMBL/GenBank/DDBJ whole genome shotgun (WGS) entry which is preliminary data.</text>
</comment>
<dbReference type="GO" id="GO:0005524">
    <property type="term" value="F:ATP binding"/>
    <property type="evidence" value="ECO:0007669"/>
    <property type="project" value="UniProtKB-KW"/>
</dbReference>
<dbReference type="STRING" id="693.AKJ17_08490"/>
<keyword evidence="3" id="KW-0547">Nucleotide-binding</keyword>
<dbReference type="OrthoDB" id="5854851at2"/>
<dbReference type="GO" id="GO:0046872">
    <property type="term" value="F:metal ion binding"/>
    <property type="evidence" value="ECO:0007669"/>
    <property type="project" value="UniProtKB-KW"/>
</dbReference>
<dbReference type="GO" id="GO:0008986">
    <property type="term" value="F:pyruvate, water dikinase activity"/>
    <property type="evidence" value="ECO:0007669"/>
    <property type="project" value="InterPro"/>
</dbReference>
<dbReference type="PANTHER" id="PTHR43030">
    <property type="entry name" value="PHOSPHOENOLPYRUVATE SYNTHASE"/>
    <property type="match status" value="1"/>
</dbReference>
<keyword evidence="6" id="KW-0670">Pyruvate</keyword>
<proteinExistence type="inferred from homology"/>
<dbReference type="PATRIC" id="fig|693.5.peg.1736"/>
<evidence type="ECO:0000256" key="2">
    <source>
        <dbReference type="ARBA" id="ARBA00022723"/>
    </source>
</evidence>
<dbReference type="RefSeq" id="WP_053395374.1">
    <property type="nucleotide sequence ID" value="NZ_LHPJ01000007.1"/>
</dbReference>
<reference evidence="7" key="1">
    <citation type="submission" date="2015-08" db="EMBL/GenBank/DDBJ databases">
        <title>Vibrio galatheae sp. nov., a novel member of the Vibrionaceae family isolated from the Solomon Islands.</title>
        <authorList>
            <person name="Giubergia S."/>
            <person name="Machado H."/>
            <person name="Mateiu R.V."/>
            <person name="Gram L."/>
        </authorList>
    </citation>
    <scope>NUCLEOTIDE SEQUENCE [LARGE SCALE GENOMIC DNA]</scope>
    <source>
        <strain evidence="7">DSM 19584</strain>
    </source>
</reference>
<name>A0A0M0HP11_VIBNE</name>
<evidence type="ECO:0000256" key="3">
    <source>
        <dbReference type="ARBA" id="ARBA00022741"/>
    </source>
</evidence>
<evidence type="ECO:0000256" key="4">
    <source>
        <dbReference type="ARBA" id="ARBA00022840"/>
    </source>
</evidence>
<dbReference type="EMBL" id="LHPJ01000007">
    <property type="protein sequence ID" value="KOO03388.1"/>
    <property type="molecule type" value="Genomic_DNA"/>
</dbReference>
<dbReference type="Gene3D" id="3.20.20.60">
    <property type="entry name" value="Phosphoenolpyruvate-binding domains"/>
    <property type="match status" value="1"/>
</dbReference>
<comment type="similarity">
    <text evidence="1">Belongs to the PEP-utilizing enzyme family.</text>
</comment>
<evidence type="ECO:0000313" key="6">
    <source>
        <dbReference type="EMBL" id="KOO03388.1"/>
    </source>
</evidence>
<dbReference type="Proteomes" id="UP000037515">
    <property type="component" value="Unassembled WGS sequence"/>
</dbReference>
<keyword evidence="7" id="KW-1185">Reference proteome</keyword>
<dbReference type="Pfam" id="PF02896">
    <property type="entry name" value="PEP-utilizers_C"/>
    <property type="match status" value="1"/>
</dbReference>
<dbReference type="AlphaFoldDB" id="A0A0M0HP11"/>
<keyword evidence="4" id="KW-0067">ATP-binding</keyword>
<dbReference type="InterPro" id="IPR000121">
    <property type="entry name" value="PEP_util_C"/>
</dbReference>